<dbReference type="GO" id="GO:0003735">
    <property type="term" value="F:structural constituent of ribosome"/>
    <property type="evidence" value="ECO:0007669"/>
    <property type="project" value="InterPro"/>
</dbReference>
<evidence type="ECO:0000256" key="5">
    <source>
        <dbReference type="SAM" id="MobiDB-lite"/>
    </source>
</evidence>
<dbReference type="GO" id="GO:0032543">
    <property type="term" value="P:mitochondrial translation"/>
    <property type="evidence" value="ECO:0007669"/>
    <property type="project" value="TreeGrafter"/>
</dbReference>
<dbReference type="InterPro" id="IPR012678">
    <property type="entry name" value="Ribosomal_uL23/eL15/eS24_sf"/>
</dbReference>
<dbReference type="Gene3D" id="3.30.70.330">
    <property type="match status" value="1"/>
</dbReference>
<protein>
    <recommendedName>
        <fullName evidence="4">Large ribosomal subunit protein uL23m</fullName>
    </recommendedName>
</protein>
<keyword evidence="3" id="KW-0687">Ribonucleoprotein</keyword>
<keyword evidence="2" id="KW-0689">Ribosomal protein</keyword>
<dbReference type="GeneID" id="92182588"/>
<evidence type="ECO:0000313" key="7">
    <source>
        <dbReference type="Proteomes" id="UP001388673"/>
    </source>
</evidence>
<feature type="region of interest" description="Disordered" evidence="5">
    <location>
        <begin position="137"/>
        <end position="161"/>
    </location>
</feature>
<dbReference type="PANTHER" id="PTHR12059:SF5">
    <property type="entry name" value="LARGE RIBOSOMAL SUBUNIT PROTEIN UL23M"/>
    <property type="match status" value="1"/>
</dbReference>
<feature type="compositionally biased region" description="Basic and acidic residues" evidence="5">
    <location>
        <begin position="63"/>
        <end position="74"/>
    </location>
</feature>
<dbReference type="GO" id="GO:0005762">
    <property type="term" value="C:mitochondrial large ribosomal subunit"/>
    <property type="evidence" value="ECO:0007669"/>
    <property type="project" value="TreeGrafter"/>
</dbReference>
<name>A0AAW0YH48_9TREE</name>
<accession>A0AAW0YH48</accession>
<dbReference type="InterPro" id="IPR012677">
    <property type="entry name" value="Nucleotide-bd_a/b_plait_sf"/>
</dbReference>
<organism evidence="6 7">
    <name type="scientific">Kwoniella newhampshirensis</name>
    <dbReference type="NCBI Taxonomy" id="1651941"/>
    <lineage>
        <taxon>Eukaryota</taxon>
        <taxon>Fungi</taxon>
        <taxon>Dikarya</taxon>
        <taxon>Basidiomycota</taxon>
        <taxon>Agaricomycotina</taxon>
        <taxon>Tremellomycetes</taxon>
        <taxon>Tremellales</taxon>
        <taxon>Cryptococcaceae</taxon>
        <taxon>Kwoniella</taxon>
    </lineage>
</organism>
<sequence length="370" mass="41350">MSRVIRRAFSAFPPRAGPSSLPAPATLFPSASSATSTLPQSVRRRRAEHPPHPQSAPSPLSDPELHDPSSGKRFPLELEKDYRDLISSSEFPDGGDDAQLRGLFLKGTAEWKSRVRGFAPRGRTGRHEYLLGVMGGQKLTSSHGGEGEGEPTPTSTSASADPNQIVGQRIYLPNIQIRLMRNHTPPGQSYDPFIATFRIPPSMTKTDLRSYLLAVYNLKVTFIRTDNYIGEVGRSRTGEIKRKGGSSNTYKRAVVGLNEPFHYPDDMEELYAQGAKSGKGDEPALARDKWLEQNYSLRTSEEMRKRAMFKYYKGSRWRSRTHANLGNTVKEIMKRRKEREDKVTEEVKRRYALVSQASVPAEGEQVAQAA</sequence>
<comment type="caution">
    <text evidence="6">The sequence shown here is derived from an EMBL/GenBank/DDBJ whole genome shotgun (WGS) entry which is preliminary data.</text>
</comment>
<proteinExistence type="inferred from homology"/>
<dbReference type="Pfam" id="PF00276">
    <property type="entry name" value="Ribosomal_L23"/>
    <property type="match status" value="1"/>
</dbReference>
<reference evidence="6 7" key="1">
    <citation type="journal article" date="2024" name="bioRxiv">
        <title>Comparative genomics of Cryptococcus and Kwoniella reveals pathogenesis evolution and contrasting karyotype dynamics via intercentromeric recombination or chromosome fusion.</title>
        <authorList>
            <person name="Coelho M.A."/>
            <person name="David-Palma M."/>
            <person name="Shea T."/>
            <person name="Bowers K."/>
            <person name="McGinley-Smith S."/>
            <person name="Mohammad A.W."/>
            <person name="Gnirke A."/>
            <person name="Yurkov A.M."/>
            <person name="Nowrousian M."/>
            <person name="Sun S."/>
            <person name="Cuomo C.A."/>
            <person name="Heitman J."/>
        </authorList>
    </citation>
    <scope>NUCLEOTIDE SEQUENCE [LARGE SCALE GENOMIC DNA]</scope>
    <source>
        <strain evidence="6 7">CBS 13917</strain>
    </source>
</reference>
<gene>
    <name evidence="6" type="ORF">IAR55_005330</name>
</gene>
<feature type="region of interest" description="Disordered" evidence="5">
    <location>
        <begin position="1"/>
        <end position="74"/>
    </location>
</feature>
<dbReference type="KEGG" id="kne:92182588"/>
<evidence type="ECO:0000256" key="2">
    <source>
        <dbReference type="ARBA" id="ARBA00022980"/>
    </source>
</evidence>
<evidence type="ECO:0000313" key="6">
    <source>
        <dbReference type="EMBL" id="KAK8847472.1"/>
    </source>
</evidence>
<evidence type="ECO:0000256" key="1">
    <source>
        <dbReference type="ARBA" id="ARBA00006700"/>
    </source>
</evidence>
<dbReference type="RefSeq" id="XP_066800990.1">
    <property type="nucleotide sequence ID" value="XM_066948422.1"/>
</dbReference>
<dbReference type="InterPro" id="IPR013025">
    <property type="entry name" value="Ribosomal_uL23-like"/>
</dbReference>
<dbReference type="AlphaFoldDB" id="A0AAW0YH48"/>
<dbReference type="SUPFAM" id="SSF54189">
    <property type="entry name" value="Ribosomal proteins S24e, L23 and L15e"/>
    <property type="match status" value="1"/>
</dbReference>
<dbReference type="PANTHER" id="PTHR12059">
    <property type="entry name" value="RIBOSOMAL PROTEIN L23-RELATED"/>
    <property type="match status" value="1"/>
</dbReference>
<dbReference type="Proteomes" id="UP001388673">
    <property type="component" value="Unassembled WGS sequence"/>
</dbReference>
<feature type="compositionally biased region" description="Polar residues" evidence="5">
    <location>
        <begin position="29"/>
        <end position="40"/>
    </location>
</feature>
<evidence type="ECO:0000256" key="4">
    <source>
        <dbReference type="ARBA" id="ARBA00039977"/>
    </source>
</evidence>
<evidence type="ECO:0000256" key="3">
    <source>
        <dbReference type="ARBA" id="ARBA00023274"/>
    </source>
</evidence>
<keyword evidence="7" id="KW-1185">Reference proteome</keyword>
<comment type="similarity">
    <text evidence="1">Belongs to the universal ribosomal protein uL23 family.</text>
</comment>
<dbReference type="EMBL" id="JBCAWK010000010">
    <property type="protein sequence ID" value="KAK8847472.1"/>
    <property type="molecule type" value="Genomic_DNA"/>
</dbReference>